<name>M7SGK5_EUTLA</name>
<dbReference type="AlphaFoldDB" id="M7SGK5"/>
<accession>M7SGK5</accession>
<dbReference type="OrthoDB" id="294295at2759"/>
<dbReference type="SUPFAM" id="SSF51735">
    <property type="entry name" value="NAD(P)-binding Rossmann-fold domains"/>
    <property type="match status" value="1"/>
</dbReference>
<dbReference type="PRINTS" id="PR00081">
    <property type="entry name" value="GDHRDH"/>
</dbReference>
<sequence>MQTGSTKKLLNKHVFILGGTKGIGFAVAEACLESGAKVTILGSTQTTVKIAVAKLRSANPFYAQQINDGVACDLSNPTDIEQDLETAVSSASTSAAPLDHLVQCAGPAHCAMGESLDILSPSQIASLAHWRTVVPVIVAKVAARYLPKDNTLSLVLTGRSPADNPLPGRPLVNYFVAALKGLAKGLALDLKPTRVNIVEPGVVVETGLYDHLSAEERAGLFGYVAAAAPVGKAARPEDVAEAYLWLLKDSNATGVSVMTSGGMLLL</sequence>
<organism evidence="4 5">
    <name type="scientific">Eutypa lata (strain UCR-EL1)</name>
    <name type="common">Grapevine dieback disease fungus</name>
    <name type="synonym">Eutypa armeniacae</name>
    <dbReference type="NCBI Taxonomy" id="1287681"/>
    <lineage>
        <taxon>Eukaryota</taxon>
        <taxon>Fungi</taxon>
        <taxon>Dikarya</taxon>
        <taxon>Ascomycota</taxon>
        <taxon>Pezizomycotina</taxon>
        <taxon>Sordariomycetes</taxon>
        <taxon>Xylariomycetidae</taxon>
        <taxon>Xylariales</taxon>
        <taxon>Diatrypaceae</taxon>
        <taxon>Eutypa</taxon>
    </lineage>
</organism>
<dbReference type="Proteomes" id="UP000012174">
    <property type="component" value="Unassembled WGS sequence"/>
</dbReference>
<keyword evidence="5" id="KW-1185">Reference proteome</keyword>
<dbReference type="InterPro" id="IPR036291">
    <property type="entry name" value="NAD(P)-bd_dom_sf"/>
</dbReference>
<keyword evidence="3" id="KW-0560">Oxidoreductase</keyword>
<dbReference type="KEGG" id="ela:UCREL1_9680"/>
<dbReference type="Gene3D" id="3.40.50.720">
    <property type="entry name" value="NAD(P)-binding Rossmann-like Domain"/>
    <property type="match status" value="1"/>
</dbReference>
<dbReference type="InterPro" id="IPR057571">
    <property type="entry name" value="SDR_PhqE-like"/>
</dbReference>
<evidence type="ECO:0000313" key="4">
    <source>
        <dbReference type="EMBL" id="EMR63398.1"/>
    </source>
</evidence>
<dbReference type="InterPro" id="IPR002347">
    <property type="entry name" value="SDR_fam"/>
</dbReference>
<dbReference type="PANTHER" id="PTHR43477:SF1">
    <property type="entry name" value="DIHYDROANTICAPSIN 7-DEHYDROGENASE"/>
    <property type="match status" value="1"/>
</dbReference>
<dbReference type="InterPro" id="IPR051122">
    <property type="entry name" value="SDR_DHRS6-like"/>
</dbReference>
<dbReference type="HOGENOM" id="CLU_010194_15_2_1"/>
<gene>
    <name evidence="4" type="ORF">UCREL1_9680</name>
</gene>
<evidence type="ECO:0000313" key="5">
    <source>
        <dbReference type="Proteomes" id="UP000012174"/>
    </source>
</evidence>
<dbReference type="EMBL" id="KB707234">
    <property type="protein sequence ID" value="EMR63398.1"/>
    <property type="molecule type" value="Genomic_DNA"/>
</dbReference>
<dbReference type="eggNOG" id="KOG0725">
    <property type="taxonomic scope" value="Eukaryota"/>
</dbReference>
<evidence type="ECO:0000256" key="3">
    <source>
        <dbReference type="ARBA" id="ARBA00023002"/>
    </source>
</evidence>
<protein>
    <submittedName>
        <fullName evidence="4">Putative short chain dehydrogenase protein</fullName>
    </submittedName>
</protein>
<keyword evidence="2" id="KW-0521">NADP</keyword>
<evidence type="ECO:0000256" key="2">
    <source>
        <dbReference type="ARBA" id="ARBA00022857"/>
    </source>
</evidence>
<dbReference type="CDD" id="cd05233">
    <property type="entry name" value="SDR_c"/>
    <property type="match status" value="1"/>
</dbReference>
<dbReference type="GO" id="GO:0016491">
    <property type="term" value="F:oxidoreductase activity"/>
    <property type="evidence" value="ECO:0007669"/>
    <property type="project" value="UniProtKB-KW"/>
</dbReference>
<comment type="similarity">
    <text evidence="1">Belongs to the short-chain dehydrogenases/reductases (SDR) family.</text>
</comment>
<dbReference type="PANTHER" id="PTHR43477">
    <property type="entry name" value="DIHYDROANTICAPSIN 7-DEHYDROGENASE"/>
    <property type="match status" value="1"/>
</dbReference>
<dbReference type="Pfam" id="PF23441">
    <property type="entry name" value="SDR"/>
    <property type="match status" value="1"/>
</dbReference>
<dbReference type="OMA" id="KCGFITG"/>
<proteinExistence type="inferred from homology"/>
<evidence type="ECO:0000256" key="1">
    <source>
        <dbReference type="ARBA" id="ARBA00006484"/>
    </source>
</evidence>
<reference evidence="5" key="1">
    <citation type="journal article" date="2013" name="Genome Announc.">
        <title>Draft genome sequence of the grapevine dieback fungus Eutypa lata UCR-EL1.</title>
        <authorList>
            <person name="Blanco-Ulate B."/>
            <person name="Rolshausen P.E."/>
            <person name="Cantu D."/>
        </authorList>
    </citation>
    <scope>NUCLEOTIDE SEQUENCE [LARGE SCALE GENOMIC DNA]</scope>
    <source>
        <strain evidence="5">UCR-EL1</strain>
    </source>
</reference>